<keyword evidence="2" id="KW-1185">Reference proteome</keyword>
<gene>
    <name evidence="1" type="ORF">EV674_10392</name>
</gene>
<dbReference type="Pfam" id="PF11943">
    <property type="entry name" value="DUF3460"/>
    <property type="match status" value="1"/>
</dbReference>
<dbReference type="InterPro" id="IPR021853">
    <property type="entry name" value="DUF3460"/>
</dbReference>
<comment type="caution">
    <text evidence="1">The sequence shown here is derived from an EMBL/GenBank/DDBJ whole genome shotgun (WGS) entry which is preliminary data.</text>
</comment>
<evidence type="ECO:0000313" key="2">
    <source>
        <dbReference type="Proteomes" id="UP000295182"/>
    </source>
</evidence>
<protein>
    <submittedName>
        <fullName evidence="1">Uncharacterized protein DUF3460</fullName>
    </submittedName>
</protein>
<reference evidence="1 2" key="1">
    <citation type="submission" date="2019-03" db="EMBL/GenBank/DDBJ databases">
        <title>Genomic Encyclopedia of Type Strains, Phase IV (KMG-IV): sequencing the most valuable type-strain genomes for metagenomic binning, comparative biology and taxonomic classification.</title>
        <authorList>
            <person name="Goeker M."/>
        </authorList>
    </citation>
    <scope>NUCLEOTIDE SEQUENCE [LARGE SCALE GENOMIC DNA]</scope>
    <source>
        <strain evidence="1 2">DSM 1837</strain>
    </source>
</reference>
<dbReference type="RefSeq" id="WP_119012899.1">
    <property type="nucleotide sequence ID" value="NZ_QXNC01000010.1"/>
</dbReference>
<dbReference type="Proteomes" id="UP000295182">
    <property type="component" value="Unassembled WGS sequence"/>
</dbReference>
<sequence length="71" mass="8156">MSIFARPHYMSDATQFINQLKTQRPELDAQQVAGRALLWDKPVDHALWKEFDAAEVAQKPYVYQTNPIPGL</sequence>
<name>A0A4R2NFD0_9BURK</name>
<dbReference type="OrthoDB" id="5296692at2"/>
<organism evidence="1 2">
    <name type="scientific">Simplicispira metamorpha</name>
    <dbReference type="NCBI Taxonomy" id="80881"/>
    <lineage>
        <taxon>Bacteria</taxon>
        <taxon>Pseudomonadati</taxon>
        <taxon>Pseudomonadota</taxon>
        <taxon>Betaproteobacteria</taxon>
        <taxon>Burkholderiales</taxon>
        <taxon>Comamonadaceae</taxon>
        <taxon>Simplicispira</taxon>
    </lineage>
</organism>
<dbReference type="AlphaFoldDB" id="A0A4R2NFD0"/>
<accession>A0A4R2NFD0</accession>
<dbReference type="EMBL" id="SLXH01000003">
    <property type="protein sequence ID" value="TCP19862.1"/>
    <property type="molecule type" value="Genomic_DNA"/>
</dbReference>
<proteinExistence type="predicted"/>
<evidence type="ECO:0000313" key="1">
    <source>
        <dbReference type="EMBL" id="TCP19862.1"/>
    </source>
</evidence>